<organism evidence="10 12">
    <name type="scientific">Rhodococcus opacus</name>
    <name type="common">Nocardia opaca</name>
    <dbReference type="NCBI Taxonomy" id="37919"/>
    <lineage>
        <taxon>Bacteria</taxon>
        <taxon>Bacillati</taxon>
        <taxon>Actinomycetota</taxon>
        <taxon>Actinomycetes</taxon>
        <taxon>Mycobacteriales</taxon>
        <taxon>Nocardiaceae</taxon>
        <taxon>Rhodococcus</taxon>
    </lineage>
</organism>
<dbReference type="PANTHER" id="PTHR35807">
    <property type="entry name" value="TRANSCRIPTIONAL REGULATOR REDD-RELATED"/>
    <property type="match status" value="1"/>
</dbReference>
<evidence type="ECO:0000256" key="4">
    <source>
        <dbReference type="ARBA" id="ARBA00023125"/>
    </source>
</evidence>
<dbReference type="InterPro" id="IPR005158">
    <property type="entry name" value="BTAD"/>
</dbReference>
<reference evidence="10" key="2">
    <citation type="submission" date="2023-07" db="EMBL/GenBank/DDBJ databases">
        <title>Genomic analysis of Rhodococcus opacus VOC-14 with glycol ethers degradation activity.</title>
        <authorList>
            <person name="Narkevich D.A."/>
            <person name="Hlushen A.M."/>
            <person name="Akhremchuk A.E."/>
            <person name="Sikolenko M.A."/>
            <person name="Valentovich L.N."/>
        </authorList>
    </citation>
    <scope>NUCLEOTIDE SEQUENCE</scope>
    <source>
        <strain evidence="10">VOC-14</strain>
    </source>
</reference>
<feature type="domain" description="OmpR/PhoB-type" evidence="8">
    <location>
        <begin position="1"/>
        <end position="104"/>
    </location>
</feature>
<dbReference type="InterPro" id="IPR001867">
    <property type="entry name" value="OmpR/PhoB-type_DNA-bd"/>
</dbReference>
<dbReference type="PROSITE" id="PS51755">
    <property type="entry name" value="OMPR_PHOB"/>
    <property type="match status" value="1"/>
</dbReference>
<dbReference type="Gene3D" id="1.10.10.10">
    <property type="entry name" value="Winged helix-like DNA-binding domain superfamily/Winged helix DNA-binding domain"/>
    <property type="match status" value="1"/>
</dbReference>
<evidence type="ECO:0000256" key="6">
    <source>
        <dbReference type="PROSITE-ProRule" id="PRU01091"/>
    </source>
</evidence>
<evidence type="ECO:0000256" key="3">
    <source>
        <dbReference type="ARBA" id="ARBA00023015"/>
    </source>
</evidence>
<dbReference type="RefSeq" id="WP_081276474.1">
    <property type="nucleotide sequence ID" value="NZ_CAJUXZ010000001.1"/>
</dbReference>
<evidence type="ECO:0000259" key="7">
    <source>
        <dbReference type="PROSITE" id="PS50006"/>
    </source>
</evidence>
<evidence type="ECO:0000313" key="12">
    <source>
        <dbReference type="Proteomes" id="UP001231166"/>
    </source>
</evidence>
<dbReference type="GO" id="GO:0006355">
    <property type="term" value="P:regulation of DNA-templated transcription"/>
    <property type="evidence" value="ECO:0007669"/>
    <property type="project" value="InterPro"/>
</dbReference>
<dbReference type="Gene3D" id="2.60.200.20">
    <property type="match status" value="1"/>
</dbReference>
<dbReference type="FunFam" id="1.25.40.10:FF:000222">
    <property type="entry name" value="SARP family transcriptional regulator"/>
    <property type="match status" value="1"/>
</dbReference>
<dbReference type="InterPro" id="IPR036388">
    <property type="entry name" value="WH-like_DNA-bd_sf"/>
</dbReference>
<keyword evidence="3" id="KW-0805">Transcription regulation</keyword>
<name>A0AAX3YCC8_RHOOP</name>
<feature type="domain" description="FHA" evidence="7">
    <location>
        <begin position="302"/>
        <end position="351"/>
    </location>
</feature>
<protein>
    <submittedName>
        <fullName evidence="10">BTAD domain-containing putative transcriptional regulator</fullName>
    </submittedName>
</protein>
<comment type="similarity">
    <text evidence="1">Belongs to the AfsR/DnrI/RedD regulatory family.</text>
</comment>
<dbReference type="InterPro" id="IPR011990">
    <property type="entry name" value="TPR-like_helical_dom_sf"/>
</dbReference>
<dbReference type="InterPro" id="IPR051677">
    <property type="entry name" value="AfsR-DnrI-RedD_regulator"/>
</dbReference>
<evidence type="ECO:0000313" key="11">
    <source>
        <dbReference type="Proteomes" id="UP001066327"/>
    </source>
</evidence>
<evidence type="ECO:0000256" key="5">
    <source>
        <dbReference type="ARBA" id="ARBA00023163"/>
    </source>
</evidence>
<dbReference type="GO" id="GO:0003677">
    <property type="term" value="F:DNA binding"/>
    <property type="evidence" value="ECO:0007669"/>
    <property type="project" value="UniProtKB-UniRule"/>
</dbReference>
<dbReference type="GO" id="GO:0000160">
    <property type="term" value="P:phosphorelay signal transduction system"/>
    <property type="evidence" value="ECO:0007669"/>
    <property type="project" value="InterPro"/>
</dbReference>
<dbReference type="SUPFAM" id="SSF46894">
    <property type="entry name" value="C-terminal effector domain of the bipartite response regulators"/>
    <property type="match status" value="1"/>
</dbReference>
<accession>A0AAX3YCC8</accession>
<evidence type="ECO:0000259" key="8">
    <source>
        <dbReference type="PROSITE" id="PS51755"/>
    </source>
</evidence>
<dbReference type="Proteomes" id="UP001231166">
    <property type="component" value="Chromosome"/>
</dbReference>
<dbReference type="InterPro" id="IPR008984">
    <property type="entry name" value="SMAD_FHA_dom_sf"/>
</dbReference>
<evidence type="ECO:0000256" key="1">
    <source>
        <dbReference type="ARBA" id="ARBA00005820"/>
    </source>
</evidence>
<dbReference type="SMART" id="SM01043">
    <property type="entry name" value="BTAD"/>
    <property type="match status" value="1"/>
</dbReference>
<dbReference type="SMART" id="SM00240">
    <property type="entry name" value="FHA"/>
    <property type="match status" value="1"/>
</dbReference>
<dbReference type="Pfam" id="PF03704">
    <property type="entry name" value="BTAD"/>
    <property type="match status" value="1"/>
</dbReference>
<dbReference type="SUPFAM" id="SSF49879">
    <property type="entry name" value="SMAD/FHA domain"/>
    <property type="match status" value="1"/>
</dbReference>
<dbReference type="Proteomes" id="UP001066327">
    <property type="component" value="Unassembled WGS sequence"/>
</dbReference>
<evidence type="ECO:0000256" key="2">
    <source>
        <dbReference type="ARBA" id="ARBA00022553"/>
    </source>
</evidence>
<dbReference type="Pfam" id="PF00498">
    <property type="entry name" value="FHA"/>
    <property type="match status" value="1"/>
</dbReference>
<keyword evidence="2" id="KW-0597">Phosphoprotein</keyword>
<proteinExistence type="inferred from homology"/>
<dbReference type="AlphaFoldDB" id="A0AAX3YCC8"/>
<dbReference type="CDD" id="cd15831">
    <property type="entry name" value="BTAD"/>
    <property type="match status" value="1"/>
</dbReference>
<feature type="DNA-binding region" description="OmpR/PhoB-type" evidence="6">
    <location>
        <begin position="1"/>
        <end position="104"/>
    </location>
</feature>
<gene>
    <name evidence="9" type="ORF">O4328_05330</name>
    <name evidence="10" type="ORF">Q5707_27855</name>
</gene>
<dbReference type="InterPro" id="IPR000253">
    <property type="entry name" value="FHA_dom"/>
</dbReference>
<dbReference type="PROSITE" id="PS50006">
    <property type="entry name" value="FHA_DOMAIN"/>
    <property type="match status" value="1"/>
</dbReference>
<dbReference type="Pfam" id="PF00486">
    <property type="entry name" value="Trans_reg_C"/>
    <property type="match status" value="1"/>
</dbReference>
<keyword evidence="4 6" id="KW-0238">DNA-binding</keyword>
<dbReference type="InterPro" id="IPR016032">
    <property type="entry name" value="Sig_transdc_resp-reg_C-effctor"/>
</dbReference>
<dbReference type="Gene3D" id="1.25.40.10">
    <property type="entry name" value="Tetratricopeptide repeat domain"/>
    <property type="match status" value="1"/>
</dbReference>
<keyword evidence="5" id="KW-0804">Transcription</keyword>
<sequence>MDGTQPGTGLHFDVLGPVQMTIDGIAPPLGGPKQRAVLAALIINRNHPVSADALADRVWNHRPPPEARASLQVFISNLRRILRHAGIDARAVLASAPPGYRLIVPDQGCDLGRFLAEKRAGIQAAAARRFEEASGHLAAALAEWKGPALDDLRDLEFAETFAAAIEEEKVSALAARAEAEIACGRAEAVIPELVSLASVYPHREPLWGQLITALYVCGRQSDALEACRRLRSNLAEELGIDPGRDLLELEGRILRQESLAVAETALATAAHTVTVLETLERALAAQLRDRQGRVFRIGSAGVRIGRMPDNDIVLAQGKVSRHHAIIVDTGMNFVLRDLRSSNGVYVGGNRVVDSVWLVDGDIIRIGDTELEFQIVVE</sequence>
<dbReference type="EMBL" id="CP130953">
    <property type="protein sequence ID" value="WLF45684.1"/>
    <property type="molecule type" value="Genomic_DNA"/>
</dbReference>
<evidence type="ECO:0000313" key="9">
    <source>
        <dbReference type="EMBL" id="MCZ4583116.1"/>
    </source>
</evidence>
<reference evidence="9" key="1">
    <citation type="submission" date="2022-12" db="EMBL/GenBank/DDBJ databases">
        <authorList>
            <person name="Krivoruchko A.V."/>
            <person name="Elkin A."/>
        </authorList>
    </citation>
    <scope>NUCLEOTIDE SEQUENCE</scope>
    <source>
        <strain evidence="9">IEGM 249</strain>
    </source>
</reference>
<dbReference type="SMART" id="SM00862">
    <property type="entry name" value="Trans_reg_C"/>
    <property type="match status" value="1"/>
</dbReference>
<keyword evidence="11" id="KW-1185">Reference proteome</keyword>
<dbReference type="CDD" id="cd00060">
    <property type="entry name" value="FHA"/>
    <property type="match status" value="1"/>
</dbReference>
<dbReference type="PANTHER" id="PTHR35807:SF1">
    <property type="entry name" value="TRANSCRIPTIONAL REGULATOR REDD"/>
    <property type="match status" value="1"/>
</dbReference>
<evidence type="ECO:0000313" key="10">
    <source>
        <dbReference type="EMBL" id="WLF45684.1"/>
    </source>
</evidence>
<dbReference type="EMBL" id="JAPWIS010000002">
    <property type="protein sequence ID" value="MCZ4583116.1"/>
    <property type="molecule type" value="Genomic_DNA"/>
</dbReference>
<dbReference type="SUPFAM" id="SSF48452">
    <property type="entry name" value="TPR-like"/>
    <property type="match status" value="1"/>
</dbReference>